<dbReference type="GO" id="GO:0005737">
    <property type="term" value="C:cytoplasm"/>
    <property type="evidence" value="ECO:0007669"/>
    <property type="project" value="TreeGrafter"/>
</dbReference>
<proteinExistence type="predicted"/>
<reference evidence="1" key="2">
    <citation type="submission" date="2020-09" db="EMBL/GenBank/DDBJ databases">
        <authorList>
            <person name="Sun Q."/>
            <person name="Zhou Y."/>
        </authorList>
    </citation>
    <scope>NUCLEOTIDE SEQUENCE</scope>
    <source>
        <strain evidence="1">CGMCC 1.12214</strain>
    </source>
</reference>
<dbReference type="InterPro" id="IPR006357">
    <property type="entry name" value="HAD-SF_hydro_IIA"/>
</dbReference>
<dbReference type="NCBIfam" id="TIGR01459">
    <property type="entry name" value="HAD-SF-IIA-hyp4"/>
    <property type="match status" value="1"/>
</dbReference>
<dbReference type="Pfam" id="PF13344">
    <property type="entry name" value="Hydrolase_6"/>
    <property type="match status" value="1"/>
</dbReference>
<name>A0A917I4D9_9HYPH</name>
<dbReference type="NCBIfam" id="TIGR01460">
    <property type="entry name" value="HAD-SF-IIA"/>
    <property type="match status" value="1"/>
</dbReference>
<dbReference type="PANTHER" id="PTHR19288">
    <property type="entry name" value="4-NITROPHENYLPHOSPHATASE-RELATED"/>
    <property type="match status" value="1"/>
</dbReference>
<evidence type="ECO:0000313" key="1">
    <source>
        <dbReference type="EMBL" id="GGH11656.1"/>
    </source>
</evidence>
<dbReference type="AlphaFoldDB" id="A0A917I4D9"/>
<dbReference type="SUPFAM" id="SSF56784">
    <property type="entry name" value="HAD-like"/>
    <property type="match status" value="1"/>
</dbReference>
<gene>
    <name evidence="1" type="ORF">GCM10007036_08860</name>
</gene>
<dbReference type="CDD" id="cd07525">
    <property type="entry name" value="HAD_like"/>
    <property type="match status" value="1"/>
</dbReference>
<reference evidence="1" key="1">
    <citation type="journal article" date="2014" name="Int. J. Syst. Evol. Microbiol.">
        <title>Complete genome sequence of Corynebacterium casei LMG S-19264T (=DSM 44701T), isolated from a smear-ripened cheese.</title>
        <authorList>
            <consortium name="US DOE Joint Genome Institute (JGI-PGF)"/>
            <person name="Walter F."/>
            <person name="Albersmeier A."/>
            <person name="Kalinowski J."/>
            <person name="Ruckert C."/>
        </authorList>
    </citation>
    <scope>NUCLEOTIDE SEQUENCE</scope>
    <source>
        <strain evidence="1">CGMCC 1.12214</strain>
    </source>
</reference>
<dbReference type="InterPro" id="IPR036412">
    <property type="entry name" value="HAD-like_sf"/>
</dbReference>
<dbReference type="Gene3D" id="3.40.50.1000">
    <property type="entry name" value="HAD superfamily/HAD-like"/>
    <property type="match status" value="2"/>
</dbReference>
<dbReference type="Proteomes" id="UP000603912">
    <property type="component" value="Unassembled WGS sequence"/>
</dbReference>
<keyword evidence="2" id="KW-1185">Reference proteome</keyword>
<comment type="caution">
    <text evidence="1">The sequence shown here is derived from an EMBL/GenBank/DDBJ whole genome shotgun (WGS) entry which is preliminary data.</text>
</comment>
<dbReference type="InterPro" id="IPR023214">
    <property type="entry name" value="HAD_sf"/>
</dbReference>
<dbReference type="GO" id="GO:0016791">
    <property type="term" value="F:phosphatase activity"/>
    <property type="evidence" value="ECO:0007669"/>
    <property type="project" value="TreeGrafter"/>
</dbReference>
<accession>A0A917I4D9</accession>
<sequence>MTTTTALPEILSGVEGWIGRYDLILCDIWGVLHDGLKAHPGAGDALTRFRQAGGTVVLVSNAPRPALAVVPHLDQLGVVRSAWDGAVTSGDVTRAMLEERAGTAYYWLGPDRDAPLFDGLSARQVPLEEAELIVCTGLLHDEHETPADYAALLAAAKARALPFVCANPDLVVERGQDLIYCAGALAQAYEEIGGETIYAGKPYPAVYAAARDIGASIRRERTPESRILAIGDALRTDIAGANQLGCDSLFVARGIHTHELGIADRPLHEEGLARLMATATVKPTAAIDKLAW</sequence>
<protein>
    <submittedName>
        <fullName evidence="1">Haloacid dehalogenase</fullName>
    </submittedName>
</protein>
<evidence type="ECO:0000313" key="2">
    <source>
        <dbReference type="Proteomes" id="UP000603912"/>
    </source>
</evidence>
<dbReference type="EMBL" id="BMES01000001">
    <property type="protein sequence ID" value="GGH11656.1"/>
    <property type="molecule type" value="Genomic_DNA"/>
</dbReference>
<dbReference type="Pfam" id="PF13242">
    <property type="entry name" value="Hydrolase_like"/>
    <property type="match status" value="1"/>
</dbReference>
<organism evidence="1 2">
    <name type="scientific">Alsobacter metallidurans</name>
    <dbReference type="NCBI Taxonomy" id="340221"/>
    <lineage>
        <taxon>Bacteria</taxon>
        <taxon>Pseudomonadati</taxon>
        <taxon>Pseudomonadota</taxon>
        <taxon>Alphaproteobacteria</taxon>
        <taxon>Hyphomicrobiales</taxon>
        <taxon>Alsobacteraceae</taxon>
        <taxon>Alsobacter</taxon>
    </lineage>
</organism>
<dbReference type="RefSeq" id="WP_188516494.1">
    <property type="nucleotide sequence ID" value="NZ_BMES01000001.1"/>
</dbReference>
<dbReference type="InterPro" id="IPR006356">
    <property type="entry name" value="HAD-SF_hydro_IIA_hyp3"/>
</dbReference>
<dbReference type="PANTHER" id="PTHR19288:SF90">
    <property type="entry name" value="OS08G0542600 PROTEIN"/>
    <property type="match status" value="1"/>
</dbReference>